<evidence type="ECO:0000313" key="2">
    <source>
        <dbReference type="Proteomes" id="UP000237105"/>
    </source>
</evidence>
<name>A0A2P5BZ97_PARAD</name>
<dbReference type="EMBL" id="JXTB01000199">
    <property type="protein sequence ID" value="PON54086.1"/>
    <property type="molecule type" value="Genomic_DNA"/>
</dbReference>
<accession>A0A2P5BZ97</accession>
<organism evidence="1 2">
    <name type="scientific">Parasponia andersonii</name>
    <name type="common">Sponia andersonii</name>
    <dbReference type="NCBI Taxonomy" id="3476"/>
    <lineage>
        <taxon>Eukaryota</taxon>
        <taxon>Viridiplantae</taxon>
        <taxon>Streptophyta</taxon>
        <taxon>Embryophyta</taxon>
        <taxon>Tracheophyta</taxon>
        <taxon>Spermatophyta</taxon>
        <taxon>Magnoliopsida</taxon>
        <taxon>eudicotyledons</taxon>
        <taxon>Gunneridae</taxon>
        <taxon>Pentapetalae</taxon>
        <taxon>rosids</taxon>
        <taxon>fabids</taxon>
        <taxon>Rosales</taxon>
        <taxon>Cannabaceae</taxon>
        <taxon>Parasponia</taxon>
    </lineage>
</organism>
<protein>
    <submittedName>
        <fullName evidence="1">Uncharacterized protein</fullName>
    </submittedName>
</protein>
<feature type="non-terminal residue" evidence="1">
    <location>
        <position position="1"/>
    </location>
</feature>
<evidence type="ECO:0000313" key="1">
    <source>
        <dbReference type="EMBL" id="PON54086.1"/>
    </source>
</evidence>
<dbReference type="Proteomes" id="UP000237105">
    <property type="component" value="Unassembled WGS sequence"/>
</dbReference>
<comment type="caution">
    <text evidence="1">The sequence shown here is derived from an EMBL/GenBank/DDBJ whole genome shotgun (WGS) entry which is preliminary data.</text>
</comment>
<sequence>CLVFISNRANKNPNPKTASKVLYKSSKRGDTSVVPLSGFGRSTQSQNETEREGVAMMIKQIQRYTLRSIDDFVSSTFELLLL</sequence>
<gene>
    <name evidence="1" type="ORF">PanWU01x14_198160</name>
</gene>
<proteinExistence type="predicted"/>
<dbReference type="OrthoDB" id="10454145at2759"/>
<keyword evidence="2" id="KW-1185">Reference proteome</keyword>
<reference evidence="2" key="1">
    <citation type="submission" date="2016-06" db="EMBL/GenBank/DDBJ databases">
        <title>Parallel loss of symbiosis genes in relatives of nitrogen-fixing non-legume Parasponia.</title>
        <authorList>
            <person name="Van Velzen R."/>
            <person name="Holmer R."/>
            <person name="Bu F."/>
            <person name="Rutten L."/>
            <person name="Van Zeijl A."/>
            <person name="Liu W."/>
            <person name="Santuari L."/>
            <person name="Cao Q."/>
            <person name="Sharma T."/>
            <person name="Shen D."/>
            <person name="Roswanjaya Y."/>
            <person name="Wardhani T."/>
            <person name="Kalhor M.S."/>
            <person name="Jansen J."/>
            <person name="Van den Hoogen J."/>
            <person name="Gungor B."/>
            <person name="Hartog M."/>
            <person name="Hontelez J."/>
            <person name="Verver J."/>
            <person name="Yang W.-C."/>
            <person name="Schijlen E."/>
            <person name="Repin R."/>
            <person name="Schilthuizen M."/>
            <person name="Schranz E."/>
            <person name="Heidstra R."/>
            <person name="Miyata K."/>
            <person name="Fedorova E."/>
            <person name="Kohlen W."/>
            <person name="Bisseling T."/>
            <person name="Smit S."/>
            <person name="Geurts R."/>
        </authorList>
    </citation>
    <scope>NUCLEOTIDE SEQUENCE [LARGE SCALE GENOMIC DNA]</scope>
    <source>
        <strain evidence="2">cv. WU1-14</strain>
    </source>
</reference>
<dbReference type="AlphaFoldDB" id="A0A2P5BZ97"/>